<proteinExistence type="predicted"/>
<dbReference type="KEGG" id="sace:GIY23_11650"/>
<dbReference type="PANTHER" id="PTHR36978:SF4">
    <property type="entry name" value="P-LOOP CONTAINING NUCLEOSIDE TRIPHOSPHATE HYDROLASE PROTEIN"/>
    <property type="match status" value="1"/>
</dbReference>
<organism evidence="1 2">
    <name type="scientific">Allosaccharopolyspora coralli</name>
    <dbReference type="NCBI Taxonomy" id="2665642"/>
    <lineage>
        <taxon>Bacteria</taxon>
        <taxon>Bacillati</taxon>
        <taxon>Actinomycetota</taxon>
        <taxon>Actinomycetes</taxon>
        <taxon>Pseudonocardiales</taxon>
        <taxon>Pseudonocardiaceae</taxon>
        <taxon>Allosaccharopolyspora</taxon>
    </lineage>
</organism>
<dbReference type="GO" id="GO:0016740">
    <property type="term" value="F:transferase activity"/>
    <property type="evidence" value="ECO:0007669"/>
    <property type="project" value="UniProtKB-KW"/>
</dbReference>
<dbReference type="Proteomes" id="UP000371041">
    <property type="component" value="Chromosome"/>
</dbReference>
<dbReference type="RefSeq" id="WP_154076674.1">
    <property type="nucleotide sequence ID" value="NZ_CP045929.1"/>
</dbReference>
<dbReference type="Gene3D" id="3.40.50.300">
    <property type="entry name" value="P-loop containing nucleotide triphosphate hydrolases"/>
    <property type="match status" value="1"/>
</dbReference>
<evidence type="ECO:0000313" key="1">
    <source>
        <dbReference type="EMBL" id="QGK70091.1"/>
    </source>
</evidence>
<name>A0A5Q3Q637_9PSEU</name>
<dbReference type="InterPro" id="IPR040632">
    <property type="entry name" value="Sulfotransfer_4"/>
</dbReference>
<dbReference type="InterPro" id="IPR027417">
    <property type="entry name" value="P-loop_NTPase"/>
</dbReference>
<reference evidence="2" key="1">
    <citation type="submission" date="2019-11" db="EMBL/GenBank/DDBJ databases">
        <title>The complete genome sequence of Saccharopolyspora sp. E2A.</title>
        <authorList>
            <person name="Zhang G."/>
        </authorList>
    </citation>
    <scope>NUCLEOTIDE SEQUENCE [LARGE SCALE GENOMIC DNA]</scope>
    <source>
        <strain evidence="2">E2A</strain>
    </source>
</reference>
<dbReference type="Pfam" id="PF17784">
    <property type="entry name" value="Sulfotransfer_4"/>
    <property type="match status" value="1"/>
</dbReference>
<dbReference type="EMBL" id="CP045929">
    <property type="protein sequence ID" value="QGK70091.1"/>
    <property type="molecule type" value="Genomic_DNA"/>
</dbReference>
<accession>A0A5Q3Q637</accession>
<dbReference type="AlphaFoldDB" id="A0A5Q3Q637"/>
<keyword evidence="2" id="KW-1185">Reference proteome</keyword>
<gene>
    <name evidence="1" type="ORF">GIY23_11650</name>
</gene>
<keyword evidence="1" id="KW-0808">Transferase</keyword>
<protein>
    <submittedName>
        <fullName evidence="1">Sulfotransferase family protein</fullName>
    </submittedName>
</protein>
<dbReference type="SUPFAM" id="SSF52540">
    <property type="entry name" value="P-loop containing nucleoside triphosphate hydrolases"/>
    <property type="match status" value="1"/>
</dbReference>
<sequence length="222" mass="25045">MKVIGAGFGRTGTTSMKAALEHLGYGPTYHMFEVIAQPHRASRWADILDGNTPDWEGIFDGYESTVDWPGCTHWRELAEYYPDAKVLLTVRDSQKWYESVYNSIYQVAVRESESPDPELAELLPTIRRMIWDAPGTFDGRFEDRDFAISVYERHNAAVIDGVPSDRLLVYRVGDGWEPLCDFLDVDVPDEDFPHVNDSASLADIVAKVRADGRVPDPFAVNT</sequence>
<dbReference type="PANTHER" id="PTHR36978">
    <property type="entry name" value="P-LOOP CONTAINING NUCLEOTIDE TRIPHOSPHATE HYDROLASE"/>
    <property type="match status" value="1"/>
</dbReference>
<evidence type="ECO:0000313" key="2">
    <source>
        <dbReference type="Proteomes" id="UP000371041"/>
    </source>
</evidence>